<feature type="transmembrane region" description="Helical" evidence="1">
    <location>
        <begin position="25"/>
        <end position="44"/>
    </location>
</feature>
<reference evidence="2" key="2">
    <citation type="submission" date="2020-05" db="UniProtKB">
        <authorList>
            <consortium name="EnsemblMetazoa"/>
        </authorList>
    </citation>
    <scope>IDENTIFICATION</scope>
    <source>
        <strain evidence="2">IAEA</strain>
    </source>
</reference>
<proteinExistence type="predicted"/>
<dbReference type="VEuPathDB" id="VectorBase:GPPI048572"/>
<reference evidence="3" key="1">
    <citation type="submission" date="2015-01" db="EMBL/GenBank/DDBJ databases">
        <authorList>
            <person name="Aksoy S."/>
            <person name="Warren W."/>
            <person name="Wilson R.K."/>
        </authorList>
    </citation>
    <scope>NUCLEOTIDE SEQUENCE [LARGE SCALE GENOMIC DNA]</scope>
    <source>
        <strain evidence="3">IAEA</strain>
    </source>
</reference>
<keyword evidence="1" id="KW-0472">Membrane</keyword>
<evidence type="ECO:0000313" key="3">
    <source>
        <dbReference type="Proteomes" id="UP000092460"/>
    </source>
</evidence>
<dbReference type="EnsemblMetazoa" id="GPPI048572-RA">
    <property type="protein sequence ID" value="GPPI048572-PA"/>
    <property type="gene ID" value="GPPI048572"/>
</dbReference>
<dbReference type="Proteomes" id="UP000092460">
    <property type="component" value="Unassembled WGS sequence"/>
</dbReference>
<evidence type="ECO:0000256" key="1">
    <source>
        <dbReference type="SAM" id="Phobius"/>
    </source>
</evidence>
<accession>A0A1B0C430</accession>
<keyword evidence="3" id="KW-1185">Reference proteome</keyword>
<dbReference type="EMBL" id="JXJN01025257">
    <property type="status" value="NOT_ANNOTATED_CDS"/>
    <property type="molecule type" value="Genomic_DNA"/>
</dbReference>
<keyword evidence="1" id="KW-0812">Transmembrane</keyword>
<evidence type="ECO:0000313" key="2">
    <source>
        <dbReference type="EnsemblMetazoa" id="GPPI048572-PA"/>
    </source>
</evidence>
<organism evidence="2 3">
    <name type="scientific">Glossina palpalis gambiensis</name>
    <dbReference type="NCBI Taxonomy" id="67801"/>
    <lineage>
        <taxon>Eukaryota</taxon>
        <taxon>Metazoa</taxon>
        <taxon>Ecdysozoa</taxon>
        <taxon>Arthropoda</taxon>
        <taxon>Hexapoda</taxon>
        <taxon>Insecta</taxon>
        <taxon>Pterygota</taxon>
        <taxon>Neoptera</taxon>
        <taxon>Endopterygota</taxon>
        <taxon>Diptera</taxon>
        <taxon>Brachycera</taxon>
        <taxon>Muscomorpha</taxon>
        <taxon>Hippoboscoidea</taxon>
        <taxon>Glossinidae</taxon>
        <taxon>Glossina</taxon>
    </lineage>
</organism>
<name>A0A1B0C430_9MUSC</name>
<dbReference type="AlphaFoldDB" id="A0A1B0C430"/>
<protein>
    <submittedName>
        <fullName evidence="2">Uncharacterized protein</fullName>
    </submittedName>
</protein>
<keyword evidence="1" id="KW-1133">Transmembrane helix</keyword>
<sequence>MLTKLVLGLLYKSIVTLGRTISDTLWVMILVCMILVFDVSLKFVSCERIRDIVLLDLNLFSNFVLKSASANASFEISAVWTIGDDLQ</sequence>